<dbReference type="VEuPathDB" id="FungiDB:AeMF1_004015"/>
<reference evidence="1 2" key="1">
    <citation type="submission" date="2019-07" db="EMBL/GenBank/DDBJ databases">
        <title>Genomics analysis of Aphanomyces spp. identifies a new class of oomycete effector associated with host adaptation.</title>
        <authorList>
            <person name="Gaulin E."/>
        </authorList>
    </citation>
    <scope>NUCLEOTIDE SEQUENCE [LARGE SCALE GENOMIC DNA]</scope>
    <source>
        <strain evidence="1 2">ATCC 201684</strain>
    </source>
</reference>
<sequence length="402" mass="45762">MGREIIHSDLWPSLRITSYYSLEALAECVGFYSQVRVEDFDDMPWLREHVKATTEQHWTLHAFTPFSSWNDMSSFRITRLTIEVAWGGNKDPVVAILPSLHHLRALKMTFDNPTEHTSSVLAFAAKSDQLVELELHYDGDEEYVWISDAMIRNVLEWFQRRPVHTFHIESWDIQAEDTNLKQALFEALFNCPTIEKLVCNNTLMGGVNFANCTFSMRSLEISLLDSTTLKMMANQLIGSNVMDLTVNSRYDKDIAGIQLLFEILPRTAIETLNLSYSHYDTPHWQTLAPLLAQSQLKTLILQENDLENAEIDIIARAIQSNNSLVAIDVSLNYIDFKGMQKLIECATDPTRNAQMKLIAVGGNGISEEDLDLLTELAARRGVEKLKTTNGHDKAEEEYSHFS</sequence>
<organism evidence="1 2">
    <name type="scientific">Aphanomyces euteiches</name>
    <dbReference type="NCBI Taxonomy" id="100861"/>
    <lineage>
        <taxon>Eukaryota</taxon>
        <taxon>Sar</taxon>
        <taxon>Stramenopiles</taxon>
        <taxon>Oomycota</taxon>
        <taxon>Saprolegniomycetes</taxon>
        <taxon>Saprolegniales</taxon>
        <taxon>Verrucalvaceae</taxon>
        <taxon>Aphanomyces</taxon>
    </lineage>
</organism>
<evidence type="ECO:0000313" key="1">
    <source>
        <dbReference type="EMBL" id="KAF0731448.1"/>
    </source>
</evidence>
<dbReference type="Gene3D" id="3.80.10.10">
    <property type="entry name" value="Ribonuclease Inhibitor"/>
    <property type="match status" value="1"/>
</dbReference>
<keyword evidence="2" id="KW-1185">Reference proteome</keyword>
<dbReference type="InterPro" id="IPR032675">
    <property type="entry name" value="LRR_dom_sf"/>
</dbReference>
<evidence type="ECO:0000313" key="2">
    <source>
        <dbReference type="Proteomes" id="UP000481153"/>
    </source>
</evidence>
<protein>
    <submittedName>
        <fullName evidence="1">Uncharacterized protein</fullName>
    </submittedName>
</protein>
<dbReference type="EMBL" id="VJMJ01000143">
    <property type="protein sequence ID" value="KAF0731448.1"/>
    <property type="molecule type" value="Genomic_DNA"/>
</dbReference>
<dbReference type="Proteomes" id="UP000481153">
    <property type="component" value="Unassembled WGS sequence"/>
</dbReference>
<dbReference type="AlphaFoldDB" id="A0A6G0WVA4"/>
<proteinExistence type="predicted"/>
<gene>
    <name evidence="1" type="ORF">Ae201684_011349</name>
</gene>
<accession>A0A6G0WVA4</accession>
<name>A0A6G0WVA4_9STRA</name>
<dbReference type="SUPFAM" id="SSF52047">
    <property type="entry name" value="RNI-like"/>
    <property type="match status" value="1"/>
</dbReference>
<comment type="caution">
    <text evidence="1">The sequence shown here is derived from an EMBL/GenBank/DDBJ whole genome shotgun (WGS) entry which is preliminary data.</text>
</comment>